<comment type="similarity">
    <text evidence="1">Belongs to the ROK (NagC/XylR) family.</text>
</comment>
<evidence type="ECO:0000313" key="2">
    <source>
        <dbReference type="EMBL" id="QAB16622.1"/>
    </source>
</evidence>
<dbReference type="Proteomes" id="UP000285768">
    <property type="component" value="Chromosome"/>
</dbReference>
<dbReference type="Pfam" id="PF00480">
    <property type="entry name" value="ROK"/>
    <property type="match status" value="1"/>
</dbReference>
<gene>
    <name evidence="2" type="ORF">Leucomu_00530</name>
</gene>
<reference evidence="2 3" key="1">
    <citation type="submission" date="2019-01" db="EMBL/GenBank/DDBJ databases">
        <title>Leucobacter muris sp. nov. isolated from the nose of a laboratory mouse.</title>
        <authorList>
            <person name="Benga L."/>
            <person name="Sproeer C."/>
            <person name="Schumann P."/>
            <person name="Verbarg S."/>
            <person name="Bunk B."/>
            <person name="Engelhardt E."/>
            <person name="Benten P.M."/>
            <person name="Sager M."/>
        </authorList>
    </citation>
    <scope>NUCLEOTIDE SEQUENCE [LARGE SCALE GENOMIC DNA]</scope>
    <source>
        <strain evidence="2 3">DSM 101948</strain>
    </source>
</reference>
<dbReference type="InterPro" id="IPR000600">
    <property type="entry name" value="ROK"/>
</dbReference>
<name>A0ABX5QC22_9MICO</name>
<dbReference type="NCBIfam" id="NF045942">
    <property type="entry name" value="PolPhglucPhase"/>
    <property type="match status" value="1"/>
</dbReference>
<protein>
    <submittedName>
        <fullName evidence="2">ROK family protein</fullName>
    </submittedName>
</protein>
<dbReference type="RefSeq" id="WP_128385999.1">
    <property type="nucleotide sequence ID" value="NZ_CP035037.1"/>
</dbReference>
<sequence>MSTAFGLDIGGTGIKGGIVDLASGELVSERVRLDTPQPATVSAVLDTAAAVVTEIGWRGPVGCAFPGVVKNGVVGSSANIDDEWLGEHLEQHLAERLGAPVRSLNDADAAGLAEMRMGAGLGHDGVVMMLTLGTGIGSALFIDGRLVPNTELGHLEIDGANAESRASAAARKREGLSFDEWGVRLQRYFSHVEQLFSPDLFIVGGGISRRADEFLHLISVRAPVVPARLRQNSGIVGAALHSVE</sequence>
<dbReference type="Gene3D" id="3.30.420.40">
    <property type="match status" value="2"/>
</dbReference>
<organism evidence="2 3">
    <name type="scientific">Leucobacter muris</name>
    <dbReference type="NCBI Taxonomy" id="1935379"/>
    <lineage>
        <taxon>Bacteria</taxon>
        <taxon>Bacillati</taxon>
        <taxon>Actinomycetota</taxon>
        <taxon>Actinomycetes</taxon>
        <taxon>Micrococcales</taxon>
        <taxon>Microbacteriaceae</taxon>
        <taxon>Leucobacter</taxon>
    </lineage>
</organism>
<proteinExistence type="inferred from homology"/>
<evidence type="ECO:0000313" key="3">
    <source>
        <dbReference type="Proteomes" id="UP000285768"/>
    </source>
</evidence>
<dbReference type="InterPro" id="IPR043129">
    <property type="entry name" value="ATPase_NBD"/>
</dbReference>
<evidence type="ECO:0000256" key="1">
    <source>
        <dbReference type="ARBA" id="ARBA00006479"/>
    </source>
</evidence>
<keyword evidence="3" id="KW-1185">Reference proteome</keyword>
<dbReference type="PANTHER" id="PTHR18964">
    <property type="entry name" value="ROK (REPRESSOR, ORF, KINASE) FAMILY"/>
    <property type="match status" value="1"/>
</dbReference>
<dbReference type="EMBL" id="CP035037">
    <property type="protein sequence ID" value="QAB16622.1"/>
    <property type="molecule type" value="Genomic_DNA"/>
</dbReference>
<dbReference type="SUPFAM" id="SSF53067">
    <property type="entry name" value="Actin-like ATPase domain"/>
    <property type="match status" value="1"/>
</dbReference>
<accession>A0ABX5QC22</accession>
<dbReference type="CDD" id="cd24058">
    <property type="entry name" value="ASKHA_NBD_ROK_PPGK"/>
    <property type="match status" value="1"/>
</dbReference>
<dbReference type="PANTHER" id="PTHR18964:SF146">
    <property type="entry name" value="POLYPHOSPHATE GLUCOKINASE"/>
    <property type="match status" value="1"/>
</dbReference>